<sequence length="48" mass="4484">MPTTGSIDADTAKLLGDLAKYASPIAGLIGGVGAILGLAGLINAGTGS</sequence>
<evidence type="ECO:0000313" key="1">
    <source>
        <dbReference type="EMBL" id="TYQ02414.1"/>
    </source>
</evidence>
<proteinExistence type="predicted"/>
<reference evidence="1" key="1">
    <citation type="submission" date="2019-07" db="EMBL/GenBank/DDBJ databases">
        <title>Genomic Encyclopedia of Type Strains, Phase IV (KMG-IV): sequencing the most valuable type-strain genomes for metagenomic binning, comparative biology and taxonomic classification.</title>
        <authorList>
            <person name="Goeker M."/>
        </authorList>
    </citation>
    <scope>NUCLEOTIDE SEQUENCE</scope>
    <source>
        <strain evidence="1">DSM 44596</strain>
    </source>
</reference>
<accession>A0A652YLB5</accession>
<dbReference type="AlphaFoldDB" id="A0A652YLB5"/>
<protein>
    <submittedName>
        <fullName evidence="1">Uncharacterized protein</fullName>
    </submittedName>
</protein>
<organism evidence="1">
    <name type="scientific">Nocardia globerula</name>
    <dbReference type="NCBI Taxonomy" id="1818"/>
    <lineage>
        <taxon>Bacteria</taxon>
        <taxon>Bacillati</taxon>
        <taxon>Actinomycetota</taxon>
        <taxon>Actinomycetes</taxon>
        <taxon>Mycobacteriales</taxon>
        <taxon>Nocardiaceae</taxon>
        <taxon>Nocardia</taxon>
    </lineage>
</organism>
<gene>
    <name evidence="1" type="ORF">FNL38_106234</name>
</gene>
<dbReference type="EMBL" id="VNIQ01000006">
    <property type="protein sequence ID" value="TYQ02414.1"/>
    <property type="molecule type" value="Genomic_DNA"/>
</dbReference>
<comment type="caution">
    <text evidence="1">The sequence shown here is derived from an EMBL/GenBank/DDBJ whole genome shotgun (WGS) entry which is preliminary data.</text>
</comment>
<name>A0A652YLB5_NOCGL</name>